<dbReference type="Pfam" id="PF02342">
    <property type="entry name" value="TerD"/>
    <property type="match status" value="1"/>
</dbReference>
<protein>
    <submittedName>
        <fullName evidence="4">TerD family protein</fullName>
    </submittedName>
</protein>
<dbReference type="Gene3D" id="2.60.60.30">
    <property type="entry name" value="sav2460 like domains"/>
    <property type="match status" value="1"/>
</dbReference>
<name>A0AAJ2D7P5_SERFO</name>
<reference evidence="4" key="1">
    <citation type="submission" date="2023-08" db="EMBL/GenBank/DDBJ databases">
        <title>The Comparative Genomic Analysis of Yersiniaceae from Polar Regions.</title>
        <authorList>
            <person name="Goncharov A."/>
            <person name="Aslanov B."/>
            <person name="Kolodzhieva V."/>
            <person name="Azarov D."/>
            <person name="Mochov A."/>
            <person name="Lebedeva E."/>
        </authorList>
    </citation>
    <scope>NUCLEOTIDE SEQUENCE</scope>
    <source>
        <strain evidence="4">Vf</strain>
    </source>
</reference>
<keyword evidence="2" id="KW-0778">Tellurium resistance</keyword>
<evidence type="ECO:0000259" key="3">
    <source>
        <dbReference type="Pfam" id="PF02342"/>
    </source>
</evidence>
<dbReference type="PANTHER" id="PTHR32097">
    <property type="entry name" value="CAMP-BINDING PROTEIN 1-RELATED"/>
    <property type="match status" value="1"/>
</dbReference>
<dbReference type="CDD" id="cd06974">
    <property type="entry name" value="TerD_like"/>
    <property type="match status" value="1"/>
</dbReference>
<gene>
    <name evidence="4" type="ORF">RDT67_13745</name>
</gene>
<evidence type="ECO:0000313" key="5">
    <source>
        <dbReference type="Proteomes" id="UP001224622"/>
    </source>
</evidence>
<evidence type="ECO:0000256" key="2">
    <source>
        <dbReference type="ARBA" id="ARBA00022686"/>
    </source>
</evidence>
<dbReference type="EMBL" id="JAVIGA010000013">
    <property type="protein sequence ID" value="MDQ9127492.1"/>
    <property type="molecule type" value="Genomic_DNA"/>
</dbReference>
<accession>A0AAJ2D7P5</accession>
<dbReference type="InterPro" id="IPR003325">
    <property type="entry name" value="TerD"/>
</dbReference>
<dbReference type="GO" id="GO:0046690">
    <property type="term" value="P:response to tellurium ion"/>
    <property type="evidence" value="ECO:0007669"/>
    <property type="project" value="UniProtKB-KW"/>
</dbReference>
<evidence type="ECO:0000256" key="1">
    <source>
        <dbReference type="ARBA" id="ARBA00008775"/>
    </source>
</evidence>
<dbReference type="Proteomes" id="UP001224622">
    <property type="component" value="Unassembled WGS sequence"/>
</dbReference>
<comment type="caution">
    <text evidence="4">The sequence shown here is derived from an EMBL/GenBank/DDBJ whole genome shotgun (WGS) entry which is preliminary data.</text>
</comment>
<evidence type="ECO:0000313" key="4">
    <source>
        <dbReference type="EMBL" id="MDQ9127492.1"/>
    </source>
</evidence>
<organism evidence="4 5">
    <name type="scientific">Serratia fonticola</name>
    <dbReference type="NCBI Taxonomy" id="47917"/>
    <lineage>
        <taxon>Bacteria</taxon>
        <taxon>Pseudomonadati</taxon>
        <taxon>Pseudomonadota</taxon>
        <taxon>Gammaproteobacteria</taxon>
        <taxon>Enterobacterales</taxon>
        <taxon>Yersiniaceae</taxon>
        <taxon>Serratia</taxon>
    </lineage>
</organism>
<comment type="similarity">
    <text evidence="1">Belongs to the CAPAB/TerDEXZ family.</text>
</comment>
<dbReference type="InterPro" id="IPR051324">
    <property type="entry name" value="Stress/Tellurium_Resist"/>
</dbReference>
<dbReference type="AlphaFoldDB" id="A0AAJ2D7P5"/>
<proteinExistence type="inferred from homology"/>
<sequence>MSVSLRKGQSVSLRKNEHDLSSVTIGLGWDINEEKKGLLGGLFGKKEPEYDLDVIAFLCNAQGKVADLGDVENGRPSLVNGDIIFFNSLRHKSGHIWLTGDNRTGAGDGDDEQIIAQLNSLDPKYEKIVFIVQIYNGLELKQHFGKVQNAFIRAVDAKNVEMARFDLSGGAAFDGQRSMLFAELVRESTGWKLNAIGEPSESDSFVSHLKNYLQ</sequence>
<dbReference type="RefSeq" id="WP_024527698.1">
    <property type="nucleotide sequence ID" value="NZ_JAVGCU010000024.1"/>
</dbReference>
<dbReference type="PANTHER" id="PTHR32097:SF4">
    <property type="entry name" value="GENERAL STRESS PROTEIN 16U"/>
    <property type="match status" value="1"/>
</dbReference>
<feature type="domain" description="TerD" evidence="3">
    <location>
        <begin position="1"/>
        <end position="202"/>
    </location>
</feature>